<evidence type="ECO:0000256" key="2">
    <source>
        <dbReference type="ARBA" id="ARBA00041558"/>
    </source>
</evidence>
<dbReference type="Gene3D" id="2.130.10.10">
    <property type="entry name" value="YVTN repeat-like/Quinoprotein amine dehydrogenase"/>
    <property type="match status" value="2"/>
</dbReference>
<dbReference type="InterPro" id="IPR036322">
    <property type="entry name" value="WD40_repeat_dom_sf"/>
</dbReference>
<dbReference type="Proteomes" id="UP000070412">
    <property type="component" value="Unassembled WGS sequence"/>
</dbReference>
<proteinExistence type="inferred from homology"/>
<dbReference type="InterPro" id="IPR015943">
    <property type="entry name" value="WD40/YVTN_repeat-like_dom_sf"/>
</dbReference>
<accession>A0A834R8L8</accession>
<protein>
    <recommendedName>
        <fullName evidence="2">WD repeat-containing protein 79</fullName>
    </recommendedName>
</protein>
<evidence type="ECO:0000313" key="3">
    <source>
        <dbReference type="EMBL" id="KAF7490821.1"/>
    </source>
</evidence>
<dbReference type="OrthoDB" id="239865at2759"/>
<name>A0A834R8L8_SARSC</name>
<dbReference type="PANTHER" id="PTHR13211">
    <property type="entry name" value="TELOMERASE CAJAL BODY PROTEIN 1"/>
    <property type="match status" value="1"/>
</dbReference>
<reference evidence="5" key="1">
    <citation type="journal article" date="2020" name="PLoS Negl. Trop. Dis.">
        <title>High-quality nuclear genome for Sarcoptes scabiei-A critical resource for a neglected parasite.</title>
        <authorList>
            <person name="Korhonen P.K."/>
            <person name="Gasser R.B."/>
            <person name="Ma G."/>
            <person name="Wang T."/>
            <person name="Stroehlein A.J."/>
            <person name="Young N.D."/>
            <person name="Ang C.S."/>
            <person name="Fernando D.D."/>
            <person name="Lu H.C."/>
            <person name="Taylor S."/>
            <person name="Reynolds S.L."/>
            <person name="Mofiz E."/>
            <person name="Najaraj S.H."/>
            <person name="Gowda H."/>
            <person name="Madugundu A."/>
            <person name="Renuse S."/>
            <person name="Holt D."/>
            <person name="Pandey A."/>
            <person name="Papenfuss A.T."/>
            <person name="Fischer K."/>
        </authorList>
    </citation>
    <scope>NUCLEOTIDE SEQUENCE [LARGE SCALE GENOMIC DNA]</scope>
</reference>
<reference evidence="4" key="3">
    <citation type="submission" date="2022-06" db="UniProtKB">
        <authorList>
            <consortium name="EnsemblMetazoa"/>
        </authorList>
    </citation>
    <scope>IDENTIFICATION</scope>
</reference>
<keyword evidence="5" id="KW-1185">Reference proteome</keyword>
<dbReference type="InterPro" id="IPR001680">
    <property type="entry name" value="WD40_rpt"/>
</dbReference>
<comment type="similarity">
    <text evidence="1">Belongs to the TCAB1 family.</text>
</comment>
<evidence type="ECO:0000313" key="4">
    <source>
        <dbReference type="EnsemblMetazoa" id="KAF7490821.1"/>
    </source>
</evidence>
<dbReference type="SMART" id="SM00320">
    <property type="entry name" value="WD40"/>
    <property type="match status" value="6"/>
</dbReference>
<reference evidence="3" key="2">
    <citation type="submission" date="2020-01" db="EMBL/GenBank/DDBJ databases">
        <authorList>
            <person name="Korhonen P.K.K."/>
            <person name="Guangxu M.G."/>
            <person name="Wang T.W."/>
            <person name="Stroehlein A.J.S."/>
            <person name="Young N.D."/>
            <person name="Ang C.-S.A."/>
            <person name="Fernando D.W.F."/>
            <person name="Lu H.L."/>
            <person name="Taylor S.T."/>
            <person name="Ehtesham M.E.M."/>
            <person name="Najaraj S.H.N."/>
            <person name="Harsha G.H.G."/>
            <person name="Madugundu A.M."/>
            <person name="Renuse S.R."/>
            <person name="Holt D.H."/>
            <person name="Pandey A.P."/>
            <person name="Papenfuss A.P."/>
            <person name="Gasser R.B.G."/>
            <person name="Fischer K.F."/>
        </authorList>
    </citation>
    <scope>NUCLEOTIDE SEQUENCE</scope>
    <source>
        <strain evidence="3">SSS_KF_BRIS2020</strain>
    </source>
</reference>
<dbReference type="EMBL" id="WVUK01000062">
    <property type="protein sequence ID" value="KAF7490821.1"/>
    <property type="molecule type" value="Genomic_DNA"/>
</dbReference>
<dbReference type="PANTHER" id="PTHR13211:SF0">
    <property type="entry name" value="TELOMERASE CAJAL BODY PROTEIN 1"/>
    <property type="match status" value="1"/>
</dbReference>
<dbReference type="SUPFAM" id="SSF50978">
    <property type="entry name" value="WD40 repeat-like"/>
    <property type="match status" value="1"/>
</dbReference>
<dbReference type="Pfam" id="PF00400">
    <property type="entry name" value="WD40"/>
    <property type="match status" value="2"/>
</dbReference>
<organism evidence="3">
    <name type="scientific">Sarcoptes scabiei</name>
    <name type="common">Itch mite</name>
    <name type="synonym">Acarus scabiei</name>
    <dbReference type="NCBI Taxonomy" id="52283"/>
    <lineage>
        <taxon>Eukaryota</taxon>
        <taxon>Metazoa</taxon>
        <taxon>Ecdysozoa</taxon>
        <taxon>Arthropoda</taxon>
        <taxon>Chelicerata</taxon>
        <taxon>Arachnida</taxon>
        <taxon>Acari</taxon>
        <taxon>Acariformes</taxon>
        <taxon>Sarcoptiformes</taxon>
        <taxon>Astigmata</taxon>
        <taxon>Psoroptidia</taxon>
        <taxon>Sarcoptoidea</taxon>
        <taxon>Sarcoptidae</taxon>
        <taxon>Sarcoptinae</taxon>
        <taxon>Sarcoptes</taxon>
    </lineage>
</organism>
<gene>
    <name evidence="3" type="ORF">SSS_7410</name>
</gene>
<sequence length="421" mass="48044">MTSFNNKPQLLTKAEICFRKPNSNFDNCLKGCQWSPDGSCICTNSDDHRLRIFNLPEQFYDASKSIAPIPEAQELQPALELREPQIIYDFCWYPFMNSNDYLTCFLLCCSRDVPIHLWDAYTGTISSSYIAENNVYELVSARSVRFMRNGSKIIAGYEKFLCIFDLSRPGKYGQYVYDLPKGFVSCLDTSDRFVVSGSFTRLIGLYDAHNMENIATLLGHKGGVTHLRLSADGTKLFSGARKDEEILCWDLRNYGSILNIIKRNCPTNQRIYFDIDFDQDILVTPDNFNVKFYSLDQSTNDVKCDIVEDATTSIDQSIGAKENVLHCFNEFHSNETRVNGVSLHPILPLLATTSGQRCLIDLNEKQNGDGDDLIFDYGKNYLNDNNMKFWWFQNKQYLSVNSASIGEYDDRGVDLQTKHSS</sequence>
<dbReference type="InterPro" id="IPR051150">
    <property type="entry name" value="SWT21/TCAB1_mRNA_Telomere"/>
</dbReference>
<dbReference type="EnsemblMetazoa" id="SSS_7410s_mrna">
    <property type="protein sequence ID" value="KAF7490821.1"/>
    <property type="gene ID" value="SSS_7410"/>
</dbReference>
<evidence type="ECO:0000256" key="1">
    <source>
        <dbReference type="ARBA" id="ARBA00038279"/>
    </source>
</evidence>
<evidence type="ECO:0000313" key="5">
    <source>
        <dbReference type="Proteomes" id="UP000070412"/>
    </source>
</evidence>
<dbReference type="AlphaFoldDB" id="A0A834R8L8"/>